<keyword evidence="4" id="KW-1185">Reference proteome</keyword>
<evidence type="ECO:0008006" key="5">
    <source>
        <dbReference type="Google" id="ProtNLM"/>
    </source>
</evidence>
<dbReference type="eggNOG" id="COG2909">
    <property type="taxonomic scope" value="Bacteria"/>
</dbReference>
<gene>
    <name evidence="3" type="ordered locus">SVEN_0272</name>
</gene>
<evidence type="ECO:0000256" key="1">
    <source>
        <dbReference type="ARBA" id="ARBA00022741"/>
    </source>
</evidence>
<organism evidence="3 4">
    <name type="scientific">Streptomyces venezuelae (strain ATCC 10712 / CBS 650.69 / DSM 40230 / JCM 4526 / NBRC 13096 / PD 04745)</name>
    <dbReference type="NCBI Taxonomy" id="953739"/>
    <lineage>
        <taxon>Bacteria</taxon>
        <taxon>Bacillati</taxon>
        <taxon>Actinomycetota</taxon>
        <taxon>Actinomycetes</taxon>
        <taxon>Kitasatosporales</taxon>
        <taxon>Streptomycetaceae</taxon>
        <taxon>Streptomyces</taxon>
    </lineage>
</organism>
<protein>
    <recommendedName>
        <fullName evidence="5">ATP-binding protein</fullName>
    </recommendedName>
</protein>
<keyword evidence="2" id="KW-0067">ATP-binding</keyword>
<keyword evidence="1" id="KW-0547">Nucleotide-binding</keyword>
<dbReference type="GO" id="GO:0005737">
    <property type="term" value="C:cytoplasm"/>
    <property type="evidence" value="ECO:0007669"/>
    <property type="project" value="TreeGrafter"/>
</dbReference>
<proteinExistence type="predicted"/>
<evidence type="ECO:0000313" key="4">
    <source>
        <dbReference type="Proteomes" id="UP000006854"/>
    </source>
</evidence>
<dbReference type="GO" id="GO:0004016">
    <property type="term" value="F:adenylate cyclase activity"/>
    <property type="evidence" value="ECO:0007669"/>
    <property type="project" value="TreeGrafter"/>
</dbReference>
<dbReference type="PANTHER" id="PTHR16305:SF35">
    <property type="entry name" value="TRANSCRIPTIONAL ACTIVATOR DOMAIN"/>
    <property type="match status" value="1"/>
</dbReference>
<dbReference type="InterPro" id="IPR011990">
    <property type="entry name" value="TPR-like_helical_dom_sf"/>
</dbReference>
<dbReference type="Gene3D" id="1.25.40.10">
    <property type="entry name" value="Tetratricopeptide repeat domain"/>
    <property type="match status" value="1"/>
</dbReference>
<accession>F2R5P8</accession>
<reference evidence="3 4" key="1">
    <citation type="journal article" date="2011" name="BMC Genomics">
        <title>Genome-wide analysis of the role of GlnR in Streptomyces venezuelae provides new insights into global nitrogen regulation in actinomycetes.</title>
        <authorList>
            <person name="Pullan S.T."/>
            <person name="Bibb M.J."/>
            <person name="Merrick M."/>
        </authorList>
    </citation>
    <scope>NUCLEOTIDE SEQUENCE [LARGE SCALE GENOMIC DNA]</scope>
    <source>
        <strain evidence="3">ATCC 10712</strain>
    </source>
</reference>
<dbReference type="KEGG" id="sve:SVEN_0272"/>
<dbReference type="EMBL" id="FR845719">
    <property type="protein sequence ID" value="CCA53559.1"/>
    <property type="molecule type" value="Genomic_DNA"/>
</dbReference>
<evidence type="ECO:0000313" key="3">
    <source>
        <dbReference type="EMBL" id="CCA53559.1"/>
    </source>
</evidence>
<dbReference type="GO" id="GO:0005524">
    <property type="term" value="F:ATP binding"/>
    <property type="evidence" value="ECO:0007669"/>
    <property type="project" value="UniProtKB-KW"/>
</dbReference>
<feature type="non-terminal residue" evidence="3">
    <location>
        <position position="1"/>
    </location>
</feature>
<dbReference type="PANTHER" id="PTHR16305">
    <property type="entry name" value="TESTICULAR SOLUBLE ADENYLYL CYCLASE"/>
    <property type="match status" value="1"/>
</dbReference>
<dbReference type="eggNOG" id="COG3899">
    <property type="taxonomic scope" value="Bacteria"/>
</dbReference>
<dbReference type="HOGENOM" id="CLU_006850_1_0_11"/>
<dbReference type="PATRIC" id="fig|953739.5.peg.5844"/>
<evidence type="ECO:0000256" key="2">
    <source>
        <dbReference type="ARBA" id="ARBA00022840"/>
    </source>
</evidence>
<dbReference type="STRING" id="953739.SVEN_0272"/>
<dbReference type="AlphaFoldDB" id="F2R5P8"/>
<dbReference type="SUPFAM" id="SSF48452">
    <property type="entry name" value="TPR-like"/>
    <property type="match status" value="1"/>
</dbReference>
<sequence>VEFTGRRSGQRPHGLAPLTSSAVARLVRDRVGTHADDAFCHDFWAVTSGNPFEAVELAANVRDRGIAPTADGAHELRDLSAALKGTGLVARLERLGPATVRLAWACAVLGTEISPQLAGAVAGLGGEAVADCAARLREARVLAEAEGPDDPLQFVHPLIATTVYRSIPDATRVALHGQAAWCVVDAGLGPTAAARHLLETHPEGDPWVVNQLRAAAGENLRAGAPDAARRFLARALREPPAPELRAAVLYELGCSSLLTEPATTVNHLRAALEEPVSDPALRHGIVYRLAQVLAHSDRLVEASELLGHEAQKAPDARSRLRMQAEKFMWDALRADEPESPARSRRLAALADRLPGRDVTERYIIGLRAWDATLRAEPASVALKHAERALEGGLTWADESRGFEVPVLVALLHLYADRPGRAEELFAAGTAEFEKQGWRGAHLAFAYTLIGYIRFRRGRLMEAEDFARAGLRLAERVGARTPALWYATGVMIEVLIARGRTDEAERVAREHDFGEPFPAAVTIPDCETVHAELLLATGRTKEAAEELAAVGRRLDPRGKRNPSSCTWQLHLAVAEAATSPAKALATAQEAVARARQYGAPSAIGQALRVTAEVSEPSERVKLLEESVDWLDQSPAAYELARSLVALGAALRRTERAGEAAEHLHRGLEAAQDCGADALVEVARAELAAAGLSPRALHPAATDTLTARERAAAEITVRDQDAALVLGVDAPTAARLLSAVYRKLGTDRAGLAQALANSGRTPRDPVGEG</sequence>
<name>F2R5P8_STRVP</name>
<dbReference type="Proteomes" id="UP000006854">
    <property type="component" value="Chromosome"/>
</dbReference>